<reference evidence="4" key="1">
    <citation type="submission" date="2018-06" db="EMBL/GenBank/DDBJ databases">
        <title>Paenibacillus xerothermodurans sp. nov. an extremely dry heat resistant spore forming bacterium isolated from the soil of Cape Canaveral, Florida.</title>
        <authorList>
            <person name="Seuylemezian A."/>
            <person name="Kaur N."/>
            <person name="Patil P."/>
            <person name="Patil P."/>
            <person name="Mayilraj S."/>
            <person name="Vaishampayan P."/>
        </authorList>
    </citation>
    <scope>NUCLEOTIDE SEQUENCE [LARGE SCALE GENOMIC DNA]</scope>
    <source>
        <strain evidence="4">ATCC 27380</strain>
    </source>
</reference>
<dbReference type="PANTHER" id="PTHR18964:SF173">
    <property type="entry name" value="GLUCOKINASE"/>
    <property type="match status" value="1"/>
</dbReference>
<comment type="caution">
    <text evidence="4">The sequence shown here is derived from an EMBL/GenBank/DDBJ whole genome shotgun (WGS) entry which is preliminary data.</text>
</comment>
<dbReference type="PROSITE" id="PS01125">
    <property type="entry name" value="ROK"/>
    <property type="match status" value="1"/>
</dbReference>
<dbReference type="Gene3D" id="1.10.10.10">
    <property type="entry name" value="Winged helix-like DNA-binding domain superfamily/Winged helix DNA-binding domain"/>
    <property type="match status" value="1"/>
</dbReference>
<keyword evidence="3" id="KW-0119">Carbohydrate metabolism</keyword>
<evidence type="ECO:0000256" key="2">
    <source>
        <dbReference type="ARBA" id="ARBA00006479"/>
    </source>
</evidence>
<evidence type="ECO:0000256" key="1">
    <source>
        <dbReference type="ARBA" id="ARBA00002486"/>
    </source>
</evidence>
<name>A0A2W1NYC3_PAEXE</name>
<dbReference type="AlphaFoldDB" id="A0A2W1NYC3"/>
<dbReference type="OrthoDB" id="9796533at2"/>
<dbReference type="GO" id="GO:0042732">
    <property type="term" value="P:D-xylose metabolic process"/>
    <property type="evidence" value="ECO:0007669"/>
    <property type="project" value="UniProtKB-KW"/>
</dbReference>
<protein>
    <submittedName>
        <fullName evidence="4">ROK family protein</fullName>
    </submittedName>
</protein>
<keyword evidence="5" id="KW-1185">Reference proteome</keyword>
<accession>A0A2W1NYC3</accession>
<dbReference type="InterPro" id="IPR049874">
    <property type="entry name" value="ROK_cs"/>
</dbReference>
<dbReference type="InterPro" id="IPR000600">
    <property type="entry name" value="ROK"/>
</dbReference>
<gene>
    <name evidence="4" type="ORF">CBW46_016260</name>
</gene>
<comment type="function">
    <text evidence="1">Transcriptional repressor of xylose-utilizing enzymes.</text>
</comment>
<dbReference type="Gene3D" id="3.30.420.40">
    <property type="match status" value="2"/>
</dbReference>
<evidence type="ECO:0000313" key="4">
    <source>
        <dbReference type="EMBL" id="PZE19878.1"/>
    </source>
</evidence>
<dbReference type="Pfam" id="PF00480">
    <property type="entry name" value="ROK"/>
    <property type="match status" value="1"/>
</dbReference>
<dbReference type="InterPro" id="IPR043129">
    <property type="entry name" value="ATPase_NBD"/>
</dbReference>
<dbReference type="InterPro" id="IPR036388">
    <property type="entry name" value="WH-like_DNA-bd_sf"/>
</dbReference>
<dbReference type="SUPFAM" id="SSF53067">
    <property type="entry name" value="Actin-like ATPase domain"/>
    <property type="match status" value="1"/>
</dbReference>
<organism evidence="4 5">
    <name type="scientific">Paenibacillus xerothermodurans</name>
    <dbReference type="NCBI Taxonomy" id="1977292"/>
    <lineage>
        <taxon>Bacteria</taxon>
        <taxon>Bacillati</taxon>
        <taxon>Bacillota</taxon>
        <taxon>Bacilli</taxon>
        <taxon>Bacillales</taxon>
        <taxon>Paenibacillaceae</taxon>
        <taxon>Paenibacillus</taxon>
    </lineage>
</organism>
<dbReference type="PANTHER" id="PTHR18964">
    <property type="entry name" value="ROK (REPRESSOR, ORF, KINASE) FAMILY"/>
    <property type="match status" value="1"/>
</dbReference>
<comment type="similarity">
    <text evidence="2">Belongs to the ROK (NagC/XylR) family.</text>
</comment>
<keyword evidence="3" id="KW-0859">Xylose metabolism</keyword>
<proteinExistence type="inferred from homology"/>
<evidence type="ECO:0000313" key="5">
    <source>
        <dbReference type="Proteomes" id="UP000214746"/>
    </source>
</evidence>
<dbReference type="EMBL" id="NHRJ02000012">
    <property type="protein sequence ID" value="PZE19878.1"/>
    <property type="molecule type" value="Genomic_DNA"/>
</dbReference>
<dbReference type="Proteomes" id="UP000214746">
    <property type="component" value="Unassembled WGS sequence"/>
</dbReference>
<evidence type="ECO:0000256" key="3">
    <source>
        <dbReference type="ARBA" id="ARBA00022629"/>
    </source>
</evidence>
<sequence>MDIVAASGLSWSAVSDHVERLHAEKLIKVSEIGNSSGGRKPKLYAVNRNVGHVISIELGISSGRVAICDFDSNILFSHRCGVHVSEGPDRVLAHLCGRVKDLMARHQVEPHTVMGIGIGIPSPVEFASGLPISPPIMPGWDRYPIRDFWAKHFDCPCYVDNDVNVMALGEHAKGVNFEVDNLIYIKIGAGIGSGIICLGQLYRGENGSAGDIGHFDVGSDVLCWCGNHGCLEAIAGGKALAAKGEALALAGESPFLLDILNAKGGITVKDIRSGLQNLDPVSLKLVRESGMQIGRVVAALANFYNPALISLGGSVSELGDILLASLRQGVYQRSLPLAARNLQINKSVLGKTAGLVGAAFMTIDQLIINSTDNNPETFLPLRQAADLHKAVPNVE</sequence>